<dbReference type="Proteomes" id="UP000194139">
    <property type="component" value="Chromosome"/>
</dbReference>
<dbReference type="Pfam" id="PF06745">
    <property type="entry name" value="ATPase"/>
    <property type="match status" value="2"/>
</dbReference>
<protein>
    <recommendedName>
        <fullName evidence="1">non-specific serine/threonine protein kinase</fullName>
        <ecNumber evidence="1">2.7.11.1</ecNumber>
    </recommendedName>
</protein>
<dbReference type="InterPro" id="IPR003593">
    <property type="entry name" value="AAA+_ATPase"/>
</dbReference>
<keyword evidence="6" id="KW-0378">Hydrolase</keyword>
<dbReference type="SMART" id="SM00382">
    <property type="entry name" value="AAA"/>
    <property type="match status" value="2"/>
</dbReference>
<dbReference type="PROSITE" id="PS51146">
    <property type="entry name" value="KAIC"/>
    <property type="match status" value="2"/>
</dbReference>
<gene>
    <name evidence="8" type="ORF">CAL13_13365</name>
</gene>
<feature type="domain" description="KaiC" evidence="7">
    <location>
        <begin position="259"/>
        <end position="489"/>
    </location>
</feature>
<organism evidence="8 9">
    <name type="scientific">Bordetella genomosp. 9</name>
    <dbReference type="NCBI Taxonomy" id="1416803"/>
    <lineage>
        <taxon>Bacteria</taxon>
        <taxon>Pseudomonadati</taxon>
        <taxon>Pseudomonadota</taxon>
        <taxon>Betaproteobacteria</taxon>
        <taxon>Burkholderiales</taxon>
        <taxon>Alcaligenaceae</taxon>
        <taxon>Bordetella</taxon>
    </lineage>
</organism>
<keyword evidence="2" id="KW-0597">Phosphoprotein</keyword>
<dbReference type="InterPro" id="IPR030665">
    <property type="entry name" value="KaiC"/>
</dbReference>
<evidence type="ECO:0000256" key="5">
    <source>
        <dbReference type="ARBA" id="ARBA00022777"/>
    </source>
</evidence>
<dbReference type="InterPro" id="IPR014774">
    <property type="entry name" value="KaiC-like_dom"/>
</dbReference>
<evidence type="ECO:0000313" key="9">
    <source>
        <dbReference type="Proteomes" id="UP000194139"/>
    </source>
</evidence>
<dbReference type="GO" id="GO:0016787">
    <property type="term" value="F:hydrolase activity"/>
    <property type="evidence" value="ECO:0007669"/>
    <property type="project" value="UniProtKB-KW"/>
</dbReference>
<dbReference type="PANTHER" id="PTHR42926">
    <property type="match status" value="1"/>
</dbReference>
<dbReference type="EMBL" id="CP021109">
    <property type="protein sequence ID" value="ARP88711.1"/>
    <property type="molecule type" value="Genomic_DNA"/>
</dbReference>
<evidence type="ECO:0000256" key="2">
    <source>
        <dbReference type="ARBA" id="ARBA00022553"/>
    </source>
</evidence>
<evidence type="ECO:0000256" key="1">
    <source>
        <dbReference type="ARBA" id="ARBA00012513"/>
    </source>
</evidence>
<keyword evidence="8" id="KW-0723">Serine/threonine-protein kinase</keyword>
<keyword evidence="5 8" id="KW-0418">Kinase</keyword>
<name>A0A1W6Z625_9BORD</name>
<feature type="domain" description="KaiC" evidence="7">
    <location>
        <begin position="23"/>
        <end position="252"/>
    </location>
</feature>
<evidence type="ECO:0000256" key="4">
    <source>
        <dbReference type="ARBA" id="ARBA00022737"/>
    </source>
</evidence>
<dbReference type="InterPro" id="IPR010624">
    <property type="entry name" value="KaiC_dom"/>
</dbReference>
<dbReference type="SUPFAM" id="SSF52540">
    <property type="entry name" value="P-loop containing nucleoside triphosphate hydrolases"/>
    <property type="match status" value="2"/>
</dbReference>
<dbReference type="PIRSF" id="PIRSF039117">
    <property type="entry name" value="KaiC"/>
    <property type="match status" value="1"/>
</dbReference>
<dbReference type="EC" id="2.7.11.1" evidence="1"/>
<dbReference type="GO" id="GO:0004674">
    <property type="term" value="F:protein serine/threonine kinase activity"/>
    <property type="evidence" value="ECO:0007669"/>
    <property type="project" value="UniProtKB-KW"/>
</dbReference>
<dbReference type="Gene3D" id="3.40.50.300">
    <property type="entry name" value="P-loop containing nucleotide triphosphate hydrolases"/>
    <property type="match status" value="2"/>
</dbReference>
<evidence type="ECO:0000259" key="7">
    <source>
        <dbReference type="PROSITE" id="PS51146"/>
    </source>
</evidence>
<dbReference type="AlphaFoldDB" id="A0A1W6Z625"/>
<evidence type="ECO:0000256" key="3">
    <source>
        <dbReference type="ARBA" id="ARBA00022679"/>
    </source>
</evidence>
<reference evidence="8 9" key="1">
    <citation type="submission" date="2017-05" db="EMBL/GenBank/DDBJ databases">
        <title>Complete and WGS of Bordetella genogroups.</title>
        <authorList>
            <person name="Spilker T."/>
            <person name="LiPuma J."/>
        </authorList>
    </citation>
    <scope>NUCLEOTIDE SEQUENCE [LARGE SCALE GENOMIC DNA]</scope>
    <source>
        <strain evidence="8 9">AU17164</strain>
    </source>
</reference>
<dbReference type="GO" id="GO:0005524">
    <property type="term" value="F:ATP binding"/>
    <property type="evidence" value="ECO:0007669"/>
    <property type="project" value="InterPro"/>
</dbReference>
<keyword evidence="9" id="KW-1185">Reference proteome</keyword>
<sequence>MRETCPVRHCAVTTWRKAVQHLARMASGIEGLDRILNGGFIEGASYIIQGRPGAGKTILSNQIAFAHAASGAKVLYVTLLAESHERLFQAMSTLDFFEKERLGQEIIYVSVFHALREEGLGAVVKLLREETRRHNATLLIFDGLLNARERAETDLDVKTFVAEVQGQAGFVGCTVLFLTSTRLDDSSPEHTMVDGVIDLSEDIFGVRTVRQLQVRKSRGSAAVGGLHQYEISQRGITIFPRLEAMEWPLVAPSPITLASRVTTGNAGLDALIGGGLPRGSVTMLAGPTGTGKTSLGLHFLSAASRDEPALHFGFFETQSLLRRKAEALNIRLPDEQGLHFVWNPLGENLLDKLGHQLLGHVTEYGVTRVFIDGIGGFERATTQPARLIEFFATLANRLRALGVTTVFTCEVREIIQNDLHAPSAHLSATFDNLILLRELEQDHDLKRTIAVQKMRDSAFVSSTRLLHITDHGLQIGDRFADAGKTDAAADNVNGA</sequence>
<dbReference type="PANTHER" id="PTHR42926:SF1">
    <property type="entry name" value="CIRCADIAN CLOCK OSCILLATOR PROTEIN KAIC 1"/>
    <property type="match status" value="1"/>
</dbReference>
<dbReference type="InterPro" id="IPR051347">
    <property type="entry name" value="Circadian_clock_KaiC-rel"/>
</dbReference>
<keyword evidence="4" id="KW-0677">Repeat</keyword>
<evidence type="ECO:0000256" key="6">
    <source>
        <dbReference type="ARBA" id="ARBA00022801"/>
    </source>
</evidence>
<keyword evidence="3" id="KW-0808">Transferase</keyword>
<evidence type="ECO:0000313" key="8">
    <source>
        <dbReference type="EMBL" id="ARP88711.1"/>
    </source>
</evidence>
<proteinExistence type="predicted"/>
<dbReference type="InterPro" id="IPR027417">
    <property type="entry name" value="P-loop_NTPase"/>
</dbReference>
<accession>A0A1W6Z625</accession>